<evidence type="ECO:0000256" key="1">
    <source>
        <dbReference type="SAM" id="MobiDB-lite"/>
    </source>
</evidence>
<evidence type="ECO:0000256" key="2">
    <source>
        <dbReference type="SAM" id="Phobius"/>
    </source>
</evidence>
<sequence>MQPNAESTQPVQAPTDSLSPPAQTATSEQPITPIPVTIITSSNTNSVDTSSAPKRKSPFKILLFLLVLLGLIMIPGLGVSGYFVATDKIDLGNPQLQQTITKAIIAFPLIPKNPTLVLKSSTLAHQELTQSSFDLLVSADSKDLEAALGQSTTNLRFAGYVNYSDSENPRFTMSIDLGEAIGGQVIKNDPVIYFKIDRFPLNLLQSIGITQQSYSLITESWISFDTAPLAAQAKKTLQSNPSSDSSDTETAQKVLRKVFETDILPQVKQSTENLDGISTYKLTYSPTNEQLDAVYTKIQTELKKALPNAADNVKNQPLPSEYISNPNLSLWFSQKDGYLVKLALNASYDPTQVKNSQTVYGKLSSSPVTLSVVLRLSDFGKVLPITPPTTSFTYEELIKKIYELQTPASSSAIATPSEVIE</sequence>
<keyword evidence="2" id="KW-0812">Transmembrane</keyword>
<dbReference type="Gene3D" id="2.50.20.20">
    <property type="match status" value="1"/>
</dbReference>
<name>A0A1F4ZRW7_9BACT</name>
<feature type="transmembrane region" description="Helical" evidence="2">
    <location>
        <begin position="61"/>
        <end position="85"/>
    </location>
</feature>
<dbReference type="AlphaFoldDB" id="A0A1F4ZRW7"/>
<feature type="region of interest" description="Disordered" evidence="1">
    <location>
        <begin position="1"/>
        <end position="30"/>
    </location>
</feature>
<keyword evidence="2" id="KW-0472">Membrane</keyword>
<keyword evidence="2" id="KW-1133">Transmembrane helix</keyword>
<reference evidence="3 4" key="1">
    <citation type="journal article" date="2016" name="Nat. Commun.">
        <title>Thousands of microbial genomes shed light on interconnected biogeochemical processes in an aquifer system.</title>
        <authorList>
            <person name="Anantharaman K."/>
            <person name="Brown C.T."/>
            <person name="Hug L.A."/>
            <person name="Sharon I."/>
            <person name="Castelle C.J."/>
            <person name="Probst A.J."/>
            <person name="Thomas B.C."/>
            <person name="Singh A."/>
            <person name="Wilkins M.J."/>
            <person name="Karaoz U."/>
            <person name="Brodie E.L."/>
            <person name="Williams K.H."/>
            <person name="Hubbard S.S."/>
            <person name="Banfield J.F."/>
        </authorList>
    </citation>
    <scope>NUCLEOTIDE SEQUENCE [LARGE SCALE GENOMIC DNA]</scope>
</reference>
<accession>A0A1F4ZRW7</accession>
<evidence type="ECO:0000313" key="3">
    <source>
        <dbReference type="EMBL" id="OGD08990.1"/>
    </source>
</evidence>
<gene>
    <name evidence="3" type="ORF">A2397_05865</name>
</gene>
<proteinExistence type="predicted"/>
<dbReference type="Proteomes" id="UP000176424">
    <property type="component" value="Unassembled WGS sequence"/>
</dbReference>
<protein>
    <submittedName>
        <fullName evidence="3">Uncharacterized protein</fullName>
    </submittedName>
</protein>
<organism evidence="3 4">
    <name type="scientific">Candidatus Amesbacteria bacterium RIFOXYB1_FULL_44_23</name>
    <dbReference type="NCBI Taxonomy" id="1797263"/>
    <lineage>
        <taxon>Bacteria</taxon>
        <taxon>Candidatus Amesiibacteriota</taxon>
    </lineage>
</organism>
<evidence type="ECO:0000313" key="4">
    <source>
        <dbReference type="Proteomes" id="UP000176424"/>
    </source>
</evidence>
<dbReference type="EMBL" id="MEXR01000043">
    <property type="protein sequence ID" value="OGD08990.1"/>
    <property type="molecule type" value="Genomic_DNA"/>
</dbReference>
<comment type="caution">
    <text evidence="3">The sequence shown here is derived from an EMBL/GenBank/DDBJ whole genome shotgun (WGS) entry which is preliminary data.</text>
</comment>